<reference evidence="1" key="1">
    <citation type="journal article" date="2022" name="Nat. Microbiol.">
        <title>Unique mobile elements and scalable gene flow at the prokaryote-eukaryote boundary revealed by circularized Asgard archaea genomes.</title>
        <authorList>
            <person name="Wu F."/>
            <person name="Speth D.R."/>
            <person name="Philosof A."/>
            <person name="Cremiere A."/>
            <person name="Narayanan A."/>
            <person name="Barco R.A."/>
            <person name="Connon S.A."/>
            <person name="Amend J.P."/>
            <person name="Antoshechkin I.A."/>
            <person name="Orphan V.J."/>
        </authorList>
    </citation>
    <scope>NUCLEOTIDE SEQUENCE</scope>
    <source>
        <strain evidence="1">PR6</strain>
    </source>
</reference>
<sequence length="309" mass="36459">MMGKIEKKELSEFIENTIEQLDIDFINIFEDEQFSFFNTDFGKKFESNCKDLLGFIAIAYSPQVIPVLIQAYNYFLNNIEKITETMEIEQKEDMLKLLTLLNANKEEKKIKQDSTLSKTLKHINLIPRLIAYLILTQYAYIDTFLGESYDYMCKKAQREIIPDISKEFHKSSIKERPNRLMKVLDERLPKIISDAYRKLNKANNKTAFLGIIKLRNEIAHAKPLVEINKLKKKFPKQLQKAENTLLELRKKTVDEIEPKTEWEKDMLSIGEKVLTEFKMLFFIVEISLSTMKYLALFERILTYFFDSNK</sequence>
<organism evidence="1">
    <name type="scientific">Candidatus Heimdallarchaeum endolithica</name>
    <dbReference type="NCBI Taxonomy" id="2876572"/>
    <lineage>
        <taxon>Archaea</taxon>
        <taxon>Promethearchaeati</taxon>
        <taxon>Candidatus Heimdallarchaeota</taxon>
        <taxon>Candidatus Heimdallarchaeia (ex Rinke et al. 2021) (nom. nud.)</taxon>
        <taxon>Candidatus Heimdallarchaeales</taxon>
        <taxon>Candidatus Heimdallarchaeaceae</taxon>
        <taxon>Candidatus Heimdallarchaeum</taxon>
    </lineage>
</organism>
<evidence type="ECO:0000313" key="1">
    <source>
        <dbReference type="EMBL" id="UJG42835.1"/>
    </source>
</evidence>
<dbReference type="Proteomes" id="UP001200513">
    <property type="component" value="Chromosome"/>
</dbReference>
<name>A0A9Y1FMW3_9ARCH</name>
<dbReference type="AlphaFoldDB" id="A0A9Y1FMW3"/>
<gene>
    <name evidence="1" type="ORF">K9W46_10685</name>
</gene>
<accession>A0A9Y1FMW3</accession>
<proteinExistence type="predicted"/>
<dbReference type="EMBL" id="CP084167">
    <property type="protein sequence ID" value="UJG42835.1"/>
    <property type="molecule type" value="Genomic_DNA"/>
</dbReference>
<protein>
    <submittedName>
        <fullName evidence="1">Uncharacterized protein</fullName>
    </submittedName>
</protein>